<dbReference type="InterPro" id="IPR023614">
    <property type="entry name" value="Porin_dom_sf"/>
</dbReference>
<dbReference type="Pfam" id="PF03573">
    <property type="entry name" value="OprD"/>
    <property type="match status" value="1"/>
</dbReference>
<dbReference type="GO" id="GO:0015288">
    <property type="term" value="F:porin activity"/>
    <property type="evidence" value="ECO:0007669"/>
    <property type="project" value="TreeGrafter"/>
</dbReference>
<dbReference type="InParanoid" id="M1Z989"/>
<dbReference type="HOGENOM" id="CLU_791861_0_0_0"/>
<reference evidence="4 5" key="1">
    <citation type="journal article" date="2013" name="Front. Microbiol.">
        <title>The genome of Nitrospina gracilis illuminates the metabolism and evolution of the major marine nitrite oxidizer.</title>
        <authorList>
            <person name="Luecker S."/>
            <person name="Nowka B."/>
            <person name="Rattei T."/>
            <person name="Spieck E."/>
            <person name="and Daims H."/>
        </authorList>
    </citation>
    <scope>NUCLEOTIDE SEQUENCE [LARGE SCALE GENOMIC DNA]</scope>
    <source>
        <strain evidence="4 5">3/211</strain>
    </source>
</reference>
<evidence type="ECO:0000256" key="3">
    <source>
        <dbReference type="ARBA" id="ARBA00022729"/>
    </source>
</evidence>
<dbReference type="PANTHER" id="PTHR34596:SF2">
    <property type="entry name" value="CHITOPORIN"/>
    <property type="match status" value="1"/>
</dbReference>
<keyword evidence="2" id="KW-0813">Transport</keyword>
<dbReference type="EMBL" id="CAQJ01000017">
    <property type="protein sequence ID" value="CCQ89692.1"/>
    <property type="molecule type" value="Genomic_DNA"/>
</dbReference>
<protein>
    <recommendedName>
        <fullName evidence="6">Outer membrane porin</fullName>
    </recommendedName>
</protein>
<accession>M1Z989</accession>
<dbReference type="InterPro" id="IPR005318">
    <property type="entry name" value="OM_porin_bac"/>
</dbReference>
<gene>
    <name evidence="4" type="ORF">NITGR_150060</name>
</gene>
<keyword evidence="3" id="KW-0732">Signal</keyword>
<evidence type="ECO:0000313" key="4">
    <source>
        <dbReference type="EMBL" id="CCQ89692.1"/>
    </source>
</evidence>
<dbReference type="GO" id="GO:0016020">
    <property type="term" value="C:membrane"/>
    <property type="evidence" value="ECO:0007669"/>
    <property type="project" value="InterPro"/>
</dbReference>
<evidence type="ECO:0000256" key="2">
    <source>
        <dbReference type="ARBA" id="ARBA00022448"/>
    </source>
</evidence>
<name>M1Z989_NITG3</name>
<evidence type="ECO:0008006" key="6">
    <source>
        <dbReference type="Google" id="ProtNLM"/>
    </source>
</evidence>
<dbReference type="Proteomes" id="UP000011704">
    <property type="component" value="Unassembled WGS sequence"/>
</dbReference>
<evidence type="ECO:0000313" key="5">
    <source>
        <dbReference type="Proteomes" id="UP000011704"/>
    </source>
</evidence>
<sequence length="350" mass="39445">MWHTGETHGFSGRVGFYTANGFALSGDGDPPSNGALTVDNNAVFAEAFLQYQSGATRLRAGRQTVNTPFINPADAFMIPFHVEGLAFRHTLPMDVTLHAIHLDKVKNRQEDQFDDAGAFVTGRLTGTPAQTDGVSVLGADWRRKHMRLQVWEYWFWDLFHLFFVQGEVTLLPDADVRPFLKFQFGREDDVQAAFLGTVRSTLYGAQAGVEGYGALFRVGWNYIPTEPGTFRSGSFLSPYNFSTDALFTNSMMQGLTVKPTVQAGWAVKATALYRYGEQWMVKLSHAHYDLPEEVGGADSAETNFDIRYRFQEMLKGFSVRYRFGVITADRADERFADHRVQLQYAFTIFE</sequence>
<organism evidence="4 5">
    <name type="scientific">Nitrospina gracilis (strain 3/211)</name>
    <dbReference type="NCBI Taxonomy" id="1266370"/>
    <lineage>
        <taxon>Bacteria</taxon>
        <taxon>Pseudomonadati</taxon>
        <taxon>Nitrospinota/Tectimicrobiota group</taxon>
        <taxon>Nitrospinota</taxon>
        <taxon>Nitrospinia</taxon>
        <taxon>Nitrospinales</taxon>
        <taxon>Nitrospinaceae</taxon>
        <taxon>Nitrospina</taxon>
    </lineage>
</organism>
<dbReference type="AlphaFoldDB" id="M1Z989"/>
<proteinExistence type="inferred from homology"/>
<dbReference type="STRING" id="1266370.NITGR_150060"/>
<keyword evidence="5" id="KW-1185">Reference proteome</keyword>
<comment type="caution">
    <text evidence="4">The sequence shown here is derived from an EMBL/GenBank/DDBJ whole genome shotgun (WGS) entry which is preliminary data.</text>
</comment>
<dbReference type="Gene3D" id="2.40.160.10">
    <property type="entry name" value="Porin"/>
    <property type="match status" value="1"/>
</dbReference>
<evidence type="ECO:0000256" key="1">
    <source>
        <dbReference type="ARBA" id="ARBA00009075"/>
    </source>
</evidence>
<comment type="similarity">
    <text evidence="1">Belongs to the outer membrane porin (Opr) (TC 1.B.25) family.</text>
</comment>
<dbReference type="PANTHER" id="PTHR34596">
    <property type="entry name" value="CHITOPORIN"/>
    <property type="match status" value="1"/>
</dbReference>